<dbReference type="InterPro" id="IPR050346">
    <property type="entry name" value="FMO-like"/>
</dbReference>
<evidence type="ECO:0000256" key="3">
    <source>
        <dbReference type="ARBA" id="ARBA00022827"/>
    </source>
</evidence>
<dbReference type="SUPFAM" id="SSF51905">
    <property type="entry name" value="FAD/NAD(P)-binding domain"/>
    <property type="match status" value="1"/>
</dbReference>
<gene>
    <name evidence="5" type="ORF">VTL71DRAFT_8966</name>
</gene>
<evidence type="ECO:0000313" key="5">
    <source>
        <dbReference type="EMBL" id="KAL2060914.1"/>
    </source>
</evidence>
<keyword evidence="6" id="KW-1185">Reference proteome</keyword>
<organism evidence="5 6">
    <name type="scientific">Oculimacula yallundae</name>
    <dbReference type="NCBI Taxonomy" id="86028"/>
    <lineage>
        <taxon>Eukaryota</taxon>
        <taxon>Fungi</taxon>
        <taxon>Dikarya</taxon>
        <taxon>Ascomycota</taxon>
        <taxon>Pezizomycotina</taxon>
        <taxon>Leotiomycetes</taxon>
        <taxon>Helotiales</taxon>
        <taxon>Ploettnerulaceae</taxon>
        <taxon>Oculimacula</taxon>
    </lineage>
</organism>
<keyword evidence="4" id="KW-0560">Oxidoreductase</keyword>
<evidence type="ECO:0000256" key="4">
    <source>
        <dbReference type="ARBA" id="ARBA00023002"/>
    </source>
</evidence>
<evidence type="ECO:0000313" key="6">
    <source>
        <dbReference type="Proteomes" id="UP001595075"/>
    </source>
</evidence>
<reference evidence="5 6" key="1">
    <citation type="journal article" date="2024" name="Commun. Biol.">
        <title>Comparative genomic analysis of thermophilic fungi reveals convergent evolutionary adaptations and gene losses.</title>
        <authorList>
            <person name="Steindorff A.S."/>
            <person name="Aguilar-Pontes M.V."/>
            <person name="Robinson A.J."/>
            <person name="Andreopoulos B."/>
            <person name="LaButti K."/>
            <person name="Kuo A."/>
            <person name="Mondo S."/>
            <person name="Riley R."/>
            <person name="Otillar R."/>
            <person name="Haridas S."/>
            <person name="Lipzen A."/>
            <person name="Grimwood J."/>
            <person name="Schmutz J."/>
            <person name="Clum A."/>
            <person name="Reid I.D."/>
            <person name="Moisan M.C."/>
            <person name="Butler G."/>
            <person name="Nguyen T.T.M."/>
            <person name="Dewar K."/>
            <person name="Conant G."/>
            <person name="Drula E."/>
            <person name="Henrissat B."/>
            <person name="Hansel C."/>
            <person name="Singer S."/>
            <person name="Hutchinson M.I."/>
            <person name="de Vries R.P."/>
            <person name="Natvig D.O."/>
            <person name="Powell A.J."/>
            <person name="Tsang A."/>
            <person name="Grigoriev I.V."/>
        </authorList>
    </citation>
    <scope>NUCLEOTIDE SEQUENCE [LARGE SCALE GENOMIC DNA]</scope>
    <source>
        <strain evidence="5 6">CBS 494.80</strain>
    </source>
</reference>
<proteinExistence type="inferred from homology"/>
<evidence type="ECO:0008006" key="7">
    <source>
        <dbReference type="Google" id="ProtNLM"/>
    </source>
</evidence>
<protein>
    <recommendedName>
        <fullName evidence="7">Flavin-containing monooxygenase</fullName>
    </recommendedName>
</protein>
<dbReference type="Pfam" id="PF00743">
    <property type="entry name" value="FMO-like"/>
    <property type="match status" value="1"/>
</dbReference>
<dbReference type="Proteomes" id="UP001595075">
    <property type="component" value="Unassembled WGS sequence"/>
</dbReference>
<accession>A0ABR4BTD5</accession>
<evidence type="ECO:0000256" key="2">
    <source>
        <dbReference type="ARBA" id="ARBA00022630"/>
    </source>
</evidence>
<comment type="caution">
    <text evidence="5">The sequence shown here is derived from an EMBL/GenBank/DDBJ whole genome shotgun (WGS) entry which is preliminary data.</text>
</comment>
<sequence>MGQNLSLNAPPKKKRVAVIGAGVSGLCAAKYLLAERTNEFPNEECFEVTIFERKDQAGGIWNQTEADDKFATPMYPACNTNVPRTMMQYTGVPYPDNTPLFPRNTVVKDYLQAYAKELEDRNIIKYNCDITAVEICYDKSGIEGLFEDSAMKKWQVTLNNAKTIFEESSLWDAVVVAVGTFTKPNVPPLFKHDIKSPITILYSKMYRDVEQFRGKVSDLSSLIYGPTDILQRVLIVGGGPSYWDMSREIVKVSSGRVLVSIRSANPFVLSSAKQTRVSQVASFQGNTVSFETGEYHVAPRNVDIILLCTGYLYEFPMLKCIRTTEDRKRVLNLYNQMIYIEEDEDPTSQQIAKKRTRGAETLAFVGLPTMDAPFLVAEAQCAFISRYLSGRCYISVSDMKAARDEEFVEFNRSRPKDQAVSMGFHSFDFPRDALYVNQLFDVCLRAELLGSGKNPPFHNAYLRWVRLNNGRLRNTFYANAKDNEDGTFPTPETLGFECEVTSNELDYDVRRTLISKLMSTKHELSRRSGEKREAGLKLWQSSWSRAMEKWTIWKRQRSEEIILGPAFPISVFQRPNRNVESASFDRLREIPESMQISSAVAEEGRVFEYSSEEGTVKVLRSSAEHLEQLRMILIAYSGQGGI</sequence>
<dbReference type="Gene3D" id="3.50.50.60">
    <property type="entry name" value="FAD/NAD(P)-binding domain"/>
    <property type="match status" value="2"/>
</dbReference>
<dbReference type="InterPro" id="IPR020946">
    <property type="entry name" value="Flavin_mOase-like"/>
</dbReference>
<evidence type="ECO:0000256" key="1">
    <source>
        <dbReference type="ARBA" id="ARBA00009183"/>
    </source>
</evidence>
<keyword evidence="3" id="KW-0274">FAD</keyword>
<comment type="similarity">
    <text evidence="1">Belongs to the FMO family.</text>
</comment>
<dbReference type="EMBL" id="JAZHXI010000020">
    <property type="protein sequence ID" value="KAL2060914.1"/>
    <property type="molecule type" value="Genomic_DNA"/>
</dbReference>
<keyword evidence="2" id="KW-0285">Flavoprotein</keyword>
<name>A0ABR4BTD5_9HELO</name>
<dbReference type="PANTHER" id="PTHR23023">
    <property type="entry name" value="DIMETHYLANILINE MONOOXYGENASE"/>
    <property type="match status" value="1"/>
</dbReference>
<dbReference type="InterPro" id="IPR036188">
    <property type="entry name" value="FAD/NAD-bd_sf"/>
</dbReference>